<dbReference type="RefSeq" id="WP_052500814.1">
    <property type="nucleotide sequence ID" value="NZ_FZPF01000002.1"/>
</dbReference>
<dbReference type="AlphaFoldDB" id="A0A0D1CQL1"/>
<dbReference type="InterPro" id="IPR032466">
    <property type="entry name" value="Metal_Hydrolase"/>
</dbReference>
<evidence type="ECO:0000256" key="1">
    <source>
        <dbReference type="SAM" id="SignalP"/>
    </source>
</evidence>
<dbReference type="EC" id="3.5.1.91" evidence="3"/>
<dbReference type="Proteomes" id="UP000032232">
    <property type="component" value="Unassembled WGS sequence"/>
</dbReference>
<accession>A0A0D1CQL1</accession>
<dbReference type="InterPro" id="IPR006311">
    <property type="entry name" value="TAT_signal"/>
</dbReference>
<keyword evidence="1" id="KW-0732">Signal</keyword>
<keyword evidence="3" id="KW-0378">Hydrolase</keyword>
<dbReference type="InterPro" id="IPR011059">
    <property type="entry name" value="Metal-dep_hydrolase_composite"/>
</dbReference>
<comment type="caution">
    <text evidence="3">The sequence shown here is derived from an EMBL/GenBank/DDBJ whole genome shotgun (WGS) entry which is preliminary data.</text>
</comment>
<dbReference type="STRING" id="935700.jaqu_12620"/>
<organism evidence="3 4">
    <name type="scientific">Jannaschia aquimarina</name>
    <dbReference type="NCBI Taxonomy" id="935700"/>
    <lineage>
        <taxon>Bacteria</taxon>
        <taxon>Pseudomonadati</taxon>
        <taxon>Pseudomonadota</taxon>
        <taxon>Alphaproteobacteria</taxon>
        <taxon>Rhodobacterales</taxon>
        <taxon>Roseobacteraceae</taxon>
        <taxon>Jannaschia</taxon>
    </lineage>
</organism>
<evidence type="ECO:0000313" key="3">
    <source>
        <dbReference type="EMBL" id="KIT17072.1"/>
    </source>
</evidence>
<proteinExistence type="predicted"/>
<protein>
    <submittedName>
        <fullName evidence="3">NfdA_2 protein</fullName>
        <ecNumber evidence="3">3.5.1.91</ecNumber>
    </submittedName>
</protein>
<dbReference type="Gene3D" id="2.30.40.10">
    <property type="entry name" value="Urease, subunit C, domain 1"/>
    <property type="match status" value="1"/>
</dbReference>
<dbReference type="SUPFAM" id="SSF51338">
    <property type="entry name" value="Composite domain of metallo-dependent hydrolases"/>
    <property type="match status" value="1"/>
</dbReference>
<evidence type="ECO:0000259" key="2">
    <source>
        <dbReference type="Pfam" id="PF07969"/>
    </source>
</evidence>
<dbReference type="PROSITE" id="PS51318">
    <property type="entry name" value="TAT"/>
    <property type="match status" value="1"/>
</dbReference>
<name>A0A0D1CQL1_9RHOB</name>
<evidence type="ECO:0000313" key="4">
    <source>
        <dbReference type="Proteomes" id="UP000032232"/>
    </source>
</evidence>
<dbReference type="OrthoDB" id="9811399at2"/>
<feature type="domain" description="Amidohydrolase 3" evidence="2">
    <location>
        <begin position="82"/>
        <end position="579"/>
    </location>
</feature>
<sequence>MTTARLSTTRRHVLAGGAALALGGFAGRAALAQSAAPTILANARITTLDPARPEVEAVALRDGLVIATGTVAEVRAASPDAEEIDLGGRRVVPGLNDSHLHATRGARLFALELRWDGVTSLARGLEMIREQAARTPPGEWVRVMGGWSRQQFAERRLPTPAELTEAAPDTPVFVLYLYSRAFLNAAGARAAGLHREGAKESRETPGRYEITEDGGAILYADPSSATMNRVIAELRGLDAAAERASARHFYHELARFGLTSAGDLAGGGHTYPQGYAATLAMAEAGEMAMRVSNFLPPQERGRELEILEGYTERYALNMNMALHLEHGFTIEGAGEAIDLSFYDFENFMAARPVLPRASANGQLQAIVRHLLRERWPIRVHATYDETIRRMMDVFEAAHAAEQEAGRAGFAGIRWAVEHAETVRPETIARIAALGGGIAVQDRMAFAGEDFVERYGEEAAADAPPLADIVAAGVPLGLGTDGTRVASYNPWVALHWAITGRTVGGTALLAPRHRQSRMEALSLYTVGSAWFSGDEARKGRLAPGQYADLAVLDRDYLAVPQDEIAGTESLLTMVGGRTTYAAGPFAGMAPDLPAIRPDWSPVAAFGGYQNG</sequence>
<dbReference type="Gene3D" id="3.10.310.70">
    <property type="match status" value="1"/>
</dbReference>
<dbReference type="Pfam" id="PF07969">
    <property type="entry name" value="Amidohydro_3"/>
    <property type="match status" value="1"/>
</dbReference>
<dbReference type="Gene3D" id="3.20.20.140">
    <property type="entry name" value="Metal-dependent hydrolases"/>
    <property type="match status" value="1"/>
</dbReference>
<dbReference type="PANTHER" id="PTHR22642">
    <property type="entry name" value="IMIDAZOLONEPROPIONASE"/>
    <property type="match status" value="1"/>
</dbReference>
<gene>
    <name evidence="3" type="primary">nfdA_2</name>
    <name evidence="3" type="ORF">jaqu_12620</name>
</gene>
<dbReference type="PANTHER" id="PTHR22642:SF21">
    <property type="entry name" value="PERIPLASMIC PROTEIN"/>
    <property type="match status" value="1"/>
</dbReference>
<feature type="chain" id="PRO_5002228579" evidence="1">
    <location>
        <begin position="33"/>
        <end position="610"/>
    </location>
</feature>
<feature type="signal peptide" evidence="1">
    <location>
        <begin position="1"/>
        <end position="32"/>
    </location>
</feature>
<reference evidence="3 4" key="1">
    <citation type="submission" date="2015-02" db="EMBL/GenBank/DDBJ databases">
        <title>Genome Sequence of Jannaschia aquimarina DSM28248, a member of the Roseobacter clade.</title>
        <authorList>
            <person name="Voget S."/>
            <person name="Daniel R."/>
        </authorList>
    </citation>
    <scope>NUCLEOTIDE SEQUENCE [LARGE SCALE GENOMIC DNA]</scope>
    <source>
        <strain evidence="3 4">GSW-M26</strain>
    </source>
</reference>
<keyword evidence="4" id="KW-1185">Reference proteome</keyword>
<dbReference type="SUPFAM" id="SSF51556">
    <property type="entry name" value="Metallo-dependent hydrolases"/>
    <property type="match status" value="1"/>
</dbReference>
<dbReference type="PATRIC" id="fig|935700.4.peg.1313"/>
<dbReference type="EMBL" id="JYFE01000023">
    <property type="protein sequence ID" value="KIT17072.1"/>
    <property type="molecule type" value="Genomic_DNA"/>
</dbReference>
<dbReference type="InterPro" id="IPR013108">
    <property type="entry name" value="Amidohydro_3"/>
</dbReference>
<dbReference type="GO" id="GO:0016810">
    <property type="term" value="F:hydrolase activity, acting on carbon-nitrogen (but not peptide) bonds"/>
    <property type="evidence" value="ECO:0007669"/>
    <property type="project" value="InterPro"/>
</dbReference>